<accession>A0AAN6IGE4</accession>
<organism evidence="2 3">
    <name type="scientific">Exophiala viscosa</name>
    <dbReference type="NCBI Taxonomy" id="2486360"/>
    <lineage>
        <taxon>Eukaryota</taxon>
        <taxon>Fungi</taxon>
        <taxon>Dikarya</taxon>
        <taxon>Ascomycota</taxon>
        <taxon>Pezizomycotina</taxon>
        <taxon>Eurotiomycetes</taxon>
        <taxon>Chaetothyriomycetidae</taxon>
        <taxon>Chaetothyriales</taxon>
        <taxon>Herpotrichiellaceae</taxon>
        <taxon>Exophiala</taxon>
    </lineage>
</organism>
<evidence type="ECO:0000313" key="3">
    <source>
        <dbReference type="Proteomes" id="UP001203852"/>
    </source>
</evidence>
<feature type="transmembrane region" description="Helical" evidence="1">
    <location>
        <begin position="119"/>
        <end position="136"/>
    </location>
</feature>
<protein>
    <submittedName>
        <fullName evidence="2">Uncharacterized protein</fullName>
    </submittedName>
</protein>
<proteinExistence type="predicted"/>
<keyword evidence="1" id="KW-1133">Transmembrane helix</keyword>
<dbReference type="Proteomes" id="UP001203852">
    <property type="component" value="Unassembled WGS sequence"/>
</dbReference>
<dbReference type="EMBL" id="MU404353">
    <property type="protein sequence ID" value="KAI1614439.1"/>
    <property type="molecule type" value="Genomic_DNA"/>
</dbReference>
<reference evidence="2" key="1">
    <citation type="journal article" date="2022" name="bioRxiv">
        <title>Deciphering the potential niche of two novel black yeast fungi from a biological soil crust based on their genomes, phenotypes, and melanin regulation.</title>
        <authorList>
            <consortium name="DOE Joint Genome Institute"/>
            <person name="Carr E.C."/>
            <person name="Barton Q."/>
            <person name="Grambo S."/>
            <person name="Sullivan M."/>
            <person name="Renfro C.M."/>
            <person name="Kuo A."/>
            <person name="Pangilinan J."/>
            <person name="Lipzen A."/>
            <person name="Keymanesh K."/>
            <person name="Savage E."/>
            <person name="Barry K."/>
            <person name="Grigoriev I.V."/>
            <person name="Riekhof W.R."/>
            <person name="Harris S.S."/>
        </authorList>
    </citation>
    <scope>NUCLEOTIDE SEQUENCE</scope>
    <source>
        <strain evidence="2">JF 03-4F</strain>
    </source>
</reference>
<sequence length="160" mass="18199">MRPFHFIAQAFRLSAFYFVLVFTCGALFGSVRASFSKPALGALYYAELLELPLMLFIIWQSARVTIDRLKPEEEDRPGYLSSILIGGLALGWLVGVELATKTVLQGHIYFIGLDASAGSRYGLAVLFYTIMPWCIWRSDRRPEKWQIEFDGSVEEEGTWF</sequence>
<gene>
    <name evidence="2" type="ORF">EDD36DRAFT_464273</name>
</gene>
<feature type="transmembrane region" description="Helical" evidence="1">
    <location>
        <begin position="43"/>
        <end position="66"/>
    </location>
</feature>
<keyword evidence="1" id="KW-0812">Transmembrane</keyword>
<feature type="transmembrane region" description="Helical" evidence="1">
    <location>
        <begin position="78"/>
        <end position="99"/>
    </location>
</feature>
<evidence type="ECO:0000256" key="1">
    <source>
        <dbReference type="SAM" id="Phobius"/>
    </source>
</evidence>
<keyword evidence="3" id="KW-1185">Reference proteome</keyword>
<evidence type="ECO:0000313" key="2">
    <source>
        <dbReference type="EMBL" id="KAI1614439.1"/>
    </source>
</evidence>
<comment type="caution">
    <text evidence="2">The sequence shown here is derived from an EMBL/GenBank/DDBJ whole genome shotgun (WGS) entry which is preliminary data.</text>
</comment>
<keyword evidence="1" id="KW-0472">Membrane</keyword>
<dbReference type="AlphaFoldDB" id="A0AAN6IGE4"/>
<name>A0AAN6IGE4_9EURO</name>